<reference evidence="11 12" key="1">
    <citation type="submission" date="2016-06" db="EMBL/GenBank/DDBJ databases">
        <authorList>
            <person name="Kjaerup R.B."/>
            <person name="Dalgaard T.S."/>
            <person name="Juul-Madsen H.R."/>
        </authorList>
    </citation>
    <scope>NUCLEOTIDE SEQUENCE [LARGE SCALE GENOMIC DNA]</scope>
</reference>
<evidence type="ECO:0000256" key="4">
    <source>
        <dbReference type="ARBA" id="ARBA00022734"/>
    </source>
</evidence>
<dbReference type="PANTHER" id="PTHR15414:SF0">
    <property type="entry name" value="ENDOPLASMIC RETICULUM LECTIN 1"/>
    <property type="match status" value="1"/>
</dbReference>
<feature type="compositionally biased region" description="Basic and acidic residues" evidence="8">
    <location>
        <begin position="440"/>
        <end position="451"/>
    </location>
</feature>
<feature type="chain" id="PRO_5012078383" description="Endoplasmic reticulum lectin" evidence="9">
    <location>
        <begin position="21"/>
        <end position="545"/>
    </location>
</feature>
<dbReference type="AlphaFoldDB" id="A0A1X7RG71"/>
<dbReference type="Proteomes" id="UP000215127">
    <property type="component" value="Chromosome 1"/>
</dbReference>
<dbReference type="GO" id="GO:0030970">
    <property type="term" value="P:retrograde protein transport, ER to cytosol"/>
    <property type="evidence" value="ECO:0007669"/>
    <property type="project" value="TreeGrafter"/>
</dbReference>
<dbReference type="GO" id="GO:0005789">
    <property type="term" value="C:endoplasmic reticulum membrane"/>
    <property type="evidence" value="ECO:0007669"/>
    <property type="project" value="UniProtKB-SubCell"/>
</dbReference>
<evidence type="ECO:0000313" key="12">
    <source>
        <dbReference type="Proteomes" id="UP000215127"/>
    </source>
</evidence>
<dbReference type="PANTHER" id="PTHR15414">
    <property type="entry name" value="OS-9-RELATED"/>
    <property type="match status" value="1"/>
</dbReference>
<dbReference type="GO" id="GO:0030246">
    <property type="term" value="F:carbohydrate binding"/>
    <property type="evidence" value="ECO:0007669"/>
    <property type="project" value="UniProtKB-UniRule"/>
</dbReference>
<feature type="signal peptide" evidence="9">
    <location>
        <begin position="1"/>
        <end position="20"/>
    </location>
</feature>
<evidence type="ECO:0000256" key="1">
    <source>
        <dbReference type="ARBA" id="ARBA00004367"/>
    </source>
</evidence>
<proteinExistence type="inferred from homology"/>
<sequence length="545" mass="60866">MRYLLALPAVLRAAVLLASASQHSFSVQDDLLAFPQYEIRFEDEWTSEAEAHSKLSNNGKPHDHLRHEHQTEQYDLQQRLGSTTDGEPAEPQPVEYERLVLDGHSWLCEVPIVKKKEETPNVNDTQTKAEEEKELARATDRGWELLSGMEDSCIFFIGGWWSYRFCYNQGVKQFHQLPLARGVPNYPPQEDPSIPGFTLGTYSKGAEDEDDHKDETSERGSALDKSGGRRTRGGHGELVQHGESRYLVQTLGGGTRCDLTGKERMIEIQYHCNPQSADRISLIKETSTCAYLMVIQTPRLCNDVAFQPPQKDQPNTVSCSPILSDDEVEAYEHELAEVKDMEREIKEQDEADPLGGSVFPPPLPVGDIIVGGHALVPPGKKIEKSSIVGGGVYVETLATSDGKMLSKEDLKKLGLPDMEAVEKLRKELEKYAKGEQWKLDVVDTPAGREYRAIVGSDDDEKPASEEGTVKAEKKEQQQGRQKDGEEPGKLKEGKEPGKLTEGKAAGKRTDGKGHARKQDSKPKPKQEEEETEQEGSQEEFFRDEL</sequence>
<accession>A0A1X7RG71</accession>
<keyword evidence="7" id="KW-0472">Membrane</keyword>
<evidence type="ECO:0000256" key="8">
    <source>
        <dbReference type="SAM" id="MobiDB-lite"/>
    </source>
</evidence>
<dbReference type="Gene3D" id="2.70.130.10">
    <property type="entry name" value="Mannose-6-phosphate receptor binding domain"/>
    <property type="match status" value="1"/>
</dbReference>
<comment type="function">
    <text evidence="7">Lectin involved in the quality control of the secretory pathway. As a member of the endoplasmic reticulum-associated degradation lumenal (ERAD-L) surveillance system, targets misfolded endoplasmic reticulum lumenal glycoproteins for degradation.</text>
</comment>
<dbReference type="STRING" id="1276538.A0A1X7RG71"/>
<dbReference type="SUPFAM" id="SSF50911">
    <property type="entry name" value="Mannose 6-phosphate receptor domain"/>
    <property type="match status" value="1"/>
</dbReference>
<gene>
    <name evidence="11" type="ORF">ZT3D7_G1560</name>
</gene>
<protein>
    <recommendedName>
        <fullName evidence="7">Endoplasmic reticulum lectin</fullName>
    </recommendedName>
    <alternativeName>
        <fullName evidence="7">Protein OS-9 homolog</fullName>
    </alternativeName>
</protein>
<comment type="similarity">
    <text evidence="2 7">Belongs to the OS-9 family.</text>
</comment>
<dbReference type="InterPro" id="IPR012913">
    <property type="entry name" value="OS9-like_dom"/>
</dbReference>
<evidence type="ECO:0000256" key="6">
    <source>
        <dbReference type="ARBA" id="ARBA00023157"/>
    </source>
</evidence>
<feature type="compositionally biased region" description="Basic and acidic residues" evidence="8">
    <location>
        <begin position="461"/>
        <end position="501"/>
    </location>
</feature>
<evidence type="ECO:0000259" key="10">
    <source>
        <dbReference type="PROSITE" id="PS51914"/>
    </source>
</evidence>
<dbReference type="InterPro" id="IPR045149">
    <property type="entry name" value="OS-9-like"/>
</dbReference>
<feature type="compositionally biased region" description="Basic and acidic residues" evidence="8">
    <location>
        <begin position="213"/>
        <end position="222"/>
    </location>
</feature>
<feature type="compositionally biased region" description="Acidic residues" evidence="8">
    <location>
        <begin position="527"/>
        <end position="537"/>
    </location>
</feature>
<dbReference type="EMBL" id="LT853692">
    <property type="protein sequence ID" value="SMQ46414.1"/>
    <property type="molecule type" value="Genomic_DNA"/>
</dbReference>
<dbReference type="InterPro" id="IPR009011">
    <property type="entry name" value="Man6P_isomerase_rcpt-bd_dom_sf"/>
</dbReference>
<dbReference type="PROSITE" id="PS51914">
    <property type="entry name" value="MRH"/>
    <property type="match status" value="1"/>
</dbReference>
<dbReference type="Pfam" id="PF07915">
    <property type="entry name" value="PRKCSH"/>
    <property type="match status" value="1"/>
</dbReference>
<evidence type="ECO:0000256" key="7">
    <source>
        <dbReference type="RuleBase" id="RU369099"/>
    </source>
</evidence>
<feature type="domain" description="MRH" evidence="10">
    <location>
        <begin position="151"/>
        <end position="303"/>
    </location>
</feature>
<keyword evidence="3 9" id="KW-0732">Signal</keyword>
<keyword evidence="4 7" id="KW-0430">Lectin</keyword>
<keyword evidence="12" id="KW-1185">Reference proteome</keyword>
<evidence type="ECO:0000256" key="9">
    <source>
        <dbReference type="SAM" id="SignalP"/>
    </source>
</evidence>
<dbReference type="GO" id="GO:0030968">
    <property type="term" value="P:endoplasmic reticulum unfolded protein response"/>
    <property type="evidence" value="ECO:0007669"/>
    <property type="project" value="UniProtKB-UniRule"/>
</dbReference>
<feature type="region of interest" description="Disordered" evidence="8">
    <location>
        <begin position="185"/>
        <end position="238"/>
    </location>
</feature>
<keyword evidence="6" id="KW-1015">Disulfide bond</keyword>
<name>A0A1X7RG71_ZYMT9</name>
<feature type="compositionally biased region" description="Basic and acidic residues" evidence="8">
    <location>
        <begin position="507"/>
        <end position="526"/>
    </location>
</feature>
<keyword evidence="5 7" id="KW-0256">Endoplasmic reticulum</keyword>
<evidence type="ECO:0000256" key="2">
    <source>
        <dbReference type="ARBA" id="ARBA00009918"/>
    </source>
</evidence>
<organism evidence="11 12">
    <name type="scientific">Zymoseptoria tritici (strain ST99CH_3D7)</name>
    <dbReference type="NCBI Taxonomy" id="1276538"/>
    <lineage>
        <taxon>Eukaryota</taxon>
        <taxon>Fungi</taxon>
        <taxon>Dikarya</taxon>
        <taxon>Ascomycota</taxon>
        <taxon>Pezizomycotina</taxon>
        <taxon>Dothideomycetes</taxon>
        <taxon>Dothideomycetidae</taxon>
        <taxon>Mycosphaerellales</taxon>
        <taxon>Mycosphaerellaceae</taxon>
        <taxon>Zymoseptoria</taxon>
    </lineage>
</organism>
<evidence type="ECO:0000256" key="5">
    <source>
        <dbReference type="ARBA" id="ARBA00022824"/>
    </source>
</evidence>
<dbReference type="GO" id="GO:0005788">
    <property type="term" value="C:endoplasmic reticulum lumen"/>
    <property type="evidence" value="ECO:0007669"/>
    <property type="project" value="UniProtKB-UniRule"/>
</dbReference>
<dbReference type="InterPro" id="IPR044865">
    <property type="entry name" value="MRH_dom"/>
</dbReference>
<evidence type="ECO:0000313" key="11">
    <source>
        <dbReference type="EMBL" id="SMQ46414.1"/>
    </source>
</evidence>
<comment type="subcellular location">
    <subcellularLocation>
        <location evidence="1 7">Endoplasmic reticulum membrane</location>
        <topology evidence="1 7">Peripheral membrane protein</topology>
        <orientation evidence="1 7">Lumenal side</orientation>
    </subcellularLocation>
</comment>
<feature type="region of interest" description="Disordered" evidence="8">
    <location>
        <begin position="440"/>
        <end position="545"/>
    </location>
</feature>
<evidence type="ECO:0000256" key="3">
    <source>
        <dbReference type="ARBA" id="ARBA00022729"/>
    </source>
</evidence>